<dbReference type="Proteomes" id="UP000306192">
    <property type="component" value="Unassembled WGS sequence"/>
</dbReference>
<evidence type="ECO:0008006" key="3">
    <source>
        <dbReference type="Google" id="ProtNLM"/>
    </source>
</evidence>
<keyword evidence="2" id="KW-1185">Reference proteome</keyword>
<evidence type="ECO:0000313" key="1">
    <source>
        <dbReference type="EMBL" id="TIH33330.1"/>
    </source>
</evidence>
<comment type="caution">
    <text evidence="1">The sequence shown here is derived from an EMBL/GenBank/DDBJ whole genome shotgun (WGS) entry which is preliminary data.</text>
</comment>
<gene>
    <name evidence="1" type="ORF">D4765_15090</name>
</gene>
<accession>A0A4T2BPZ8</accession>
<name>A0A4T2BPZ8_9MICO</name>
<organism evidence="1 2">
    <name type="scientific">Subtercola vilae</name>
    <dbReference type="NCBI Taxonomy" id="2056433"/>
    <lineage>
        <taxon>Bacteria</taxon>
        <taxon>Bacillati</taxon>
        <taxon>Actinomycetota</taxon>
        <taxon>Actinomycetes</taxon>
        <taxon>Micrococcales</taxon>
        <taxon>Microbacteriaceae</taxon>
        <taxon>Subtercola</taxon>
    </lineage>
</organism>
<dbReference type="AlphaFoldDB" id="A0A4T2BPZ8"/>
<proteinExistence type="predicted"/>
<protein>
    <recommendedName>
        <fullName evidence="3">Abi family protein</fullName>
    </recommendedName>
</protein>
<reference evidence="1 2" key="1">
    <citation type="journal article" date="2019" name="Microorganisms">
        <title>Systematic Affiliation and Genome Analysis of Subtercola vilae DB165(T) with Particular Emphasis on Cold Adaptation of an Isolate from a High-Altitude Cold Volcano Lake.</title>
        <authorList>
            <person name="Villalobos A.S."/>
            <person name="Wiese J."/>
            <person name="Imhoff J.F."/>
            <person name="Dorador C."/>
            <person name="Keller A."/>
            <person name="Hentschel U."/>
        </authorList>
    </citation>
    <scope>NUCLEOTIDE SEQUENCE [LARGE SCALE GENOMIC DNA]</scope>
    <source>
        <strain evidence="1 2">DB165</strain>
    </source>
</reference>
<sequence length="213" mass="24168">MHLNEATLCFSASRLAPYLAAADGDEQTALDLYIYNIEVSAAFWVGFSLLEVTLRNRVHDALTHRFGTERWWEKTPLTGRESNSIAVAEQRCARYGEPGVGQIISEIGFGFWVGLLSTRHHAGMWLAGLERIFSPTAPRRADVHAALQRLQRLRNRIAHHEPVYSRDLVNDHVLLLTALNWLSPETSRWAAEHSRVSAIIRTSRRPRKPPLAR</sequence>
<evidence type="ECO:0000313" key="2">
    <source>
        <dbReference type="Proteomes" id="UP000306192"/>
    </source>
</evidence>
<dbReference type="EMBL" id="QYRT01000036">
    <property type="protein sequence ID" value="TIH33330.1"/>
    <property type="molecule type" value="Genomic_DNA"/>
</dbReference>